<dbReference type="Proteomes" id="UP000008141">
    <property type="component" value="Unassembled WGS sequence"/>
</dbReference>
<evidence type="ECO:0000313" key="1">
    <source>
        <dbReference type="EMBL" id="EFN57283.1"/>
    </source>
</evidence>
<dbReference type="AlphaFoldDB" id="E1ZAM1"/>
<organism evidence="2">
    <name type="scientific">Chlorella variabilis</name>
    <name type="common">Green alga</name>
    <dbReference type="NCBI Taxonomy" id="554065"/>
    <lineage>
        <taxon>Eukaryota</taxon>
        <taxon>Viridiplantae</taxon>
        <taxon>Chlorophyta</taxon>
        <taxon>core chlorophytes</taxon>
        <taxon>Trebouxiophyceae</taxon>
        <taxon>Chlorellales</taxon>
        <taxon>Chlorellaceae</taxon>
        <taxon>Chlorella clade</taxon>
        <taxon>Chlorella</taxon>
    </lineage>
</organism>
<protein>
    <submittedName>
        <fullName evidence="1">Expressed protein</fullName>
    </submittedName>
</protein>
<reference evidence="1 2" key="1">
    <citation type="journal article" date="2010" name="Plant Cell">
        <title>The Chlorella variabilis NC64A genome reveals adaptation to photosymbiosis, coevolution with viruses, and cryptic sex.</title>
        <authorList>
            <person name="Blanc G."/>
            <person name="Duncan G."/>
            <person name="Agarkova I."/>
            <person name="Borodovsky M."/>
            <person name="Gurnon J."/>
            <person name="Kuo A."/>
            <person name="Lindquist E."/>
            <person name="Lucas S."/>
            <person name="Pangilinan J."/>
            <person name="Polle J."/>
            <person name="Salamov A."/>
            <person name="Terry A."/>
            <person name="Yamada T."/>
            <person name="Dunigan D.D."/>
            <person name="Grigoriev I.V."/>
            <person name="Claverie J.M."/>
            <person name="Van Etten J.L."/>
        </authorList>
    </citation>
    <scope>NUCLEOTIDE SEQUENCE [LARGE SCALE GENOMIC DNA]</scope>
    <source>
        <strain evidence="1 2">NC64A</strain>
    </source>
</reference>
<dbReference type="InParanoid" id="E1ZAM1"/>
<name>E1ZAM1_CHLVA</name>
<keyword evidence="2" id="KW-1185">Reference proteome</keyword>
<proteinExistence type="predicted"/>
<dbReference type="GeneID" id="17356445"/>
<sequence>MHRDSSLLYQKPAGRLLQGVGSASANNARASSDGSSASDQAGVNDGTSCLMVDKLVDESLFKGETDFVARYFAALFLQGGNCSGHVADVIASRSSLIGCSALTTLMIDTSVLTVTHQGASSLANTLPNFSKLVTALRDCLSPQQVFCSVTQGQVYDGPATPSPDVGDDVDECKTISNMVTDSLNKGEINIAARLISSVFVQGDKCAGYLADTISVGNNALGCSNLMQALSGAYSVAYSNDRGSAFASIISGLSTLVATVACFATLKLA</sequence>
<dbReference type="KEGG" id="cvr:CHLNCDRAFT_143867"/>
<accession>E1ZAM1</accession>
<gene>
    <name evidence="1" type="ORF">CHLNCDRAFT_143867</name>
</gene>
<evidence type="ECO:0000313" key="2">
    <source>
        <dbReference type="Proteomes" id="UP000008141"/>
    </source>
</evidence>
<dbReference type="EMBL" id="GL433840">
    <property type="protein sequence ID" value="EFN57283.1"/>
    <property type="molecule type" value="Genomic_DNA"/>
</dbReference>
<dbReference type="RefSeq" id="XP_005849385.1">
    <property type="nucleotide sequence ID" value="XM_005849323.1"/>
</dbReference>
<dbReference type="OrthoDB" id="10667873at2759"/>